<evidence type="ECO:0000313" key="2">
    <source>
        <dbReference type="Proteomes" id="UP001172386"/>
    </source>
</evidence>
<accession>A0ACC2ZY16</accession>
<keyword evidence="1" id="KW-0238">DNA-binding</keyword>
<keyword evidence="2" id="KW-1185">Reference proteome</keyword>
<dbReference type="Proteomes" id="UP001172386">
    <property type="component" value="Unassembled WGS sequence"/>
</dbReference>
<comment type="caution">
    <text evidence="1">The sequence shown here is derived from an EMBL/GenBank/DDBJ whole genome shotgun (WGS) entry which is preliminary data.</text>
</comment>
<sequence length="605" mass="65990">MSKSDLYLSPNQRNLLVAALTSNQSTTQDSRMASRGREDSQNAFNAYTPAGASGSSAPGSSRLDLDDSPYIDFPLDGDGDDSFDFDTHGQMFADLGADDGADDAYGDSADHLHDKRKSMDDQDEDDEGGGKRREGDDKTAKRPGRKPLTSEPTSKRKAQNRAAQRAFRERKEKHLKDLETKVEDLEKASETTNHENGMLRAQVERLQVELKEYRKRLSWISSNGGVRQQNTNSQGRNNYSSSDFQFQFPKFGDSPGGGLFGSSNNTTAQQPVARTGQRMSSLPSQQSASPAASSVTRHSVSSVIPNRQGSQSNSTSNSPMNNFTASPPSYNNQQLPNSMDNLTGLFSPSILEATRNSPKGYFGLNDERSKNTGRGSFDNSYSSVPGLYSGSSISNTESPGSSADSHQQISSIGTSPEPNFNSPLNKMQDFGLNTISEEQNFMSNGQSWNFDANPSSTFDPSGFNFLAQQNGGNFDPVLFGDYRETQDNLLSQDFGSFFNDAYPLPELGSPSHNYGDVAGQVNDPSKKMDLMTKVDAAQNGDASKNSDAPKLMTCNKIWDRLQSMEKFRNGEIDIDNLCSELRAKAKCSEGGAVVEEKHVNKILGL</sequence>
<proteinExistence type="predicted"/>
<name>A0ACC2ZY16_9EURO</name>
<evidence type="ECO:0000313" key="1">
    <source>
        <dbReference type="EMBL" id="KAJ9652475.1"/>
    </source>
</evidence>
<reference evidence="1" key="1">
    <citation type="submission" date="2022-10" db="EMBL/GenBank/DDBJ databases">
        <title>Culturing micro-colonial fungi from biological soil crusts in the Mojave desert and describing Neophaeococcomyces mojavensis, and introducing the new genera and species Taxawa tesnikishii.</title>
        <authorList>
            <person name="Kurbessoian T."/>
            <person name="Stajich J.E."/>
        </authorList>
    </citation>
    <scope>NUCLEOTIDE SEQUENCE</scope>
    <source>
        <strain evidence="1">JES_112</strain>
    </source>
</reference>
<organism evidence="1 2">
    <name type="scientific">Neophaeococcomyces mojaviensis</name>
    <dbReference type="NCBI Taxonomy" id="3383035"/>
    <lineage>
        <taxon>Eukaryota</taxon>
        <taxon>Fungi</taxon>
        <taxon>Dikarya</taxon>
        <taxon>Ascomycota</taxon>
        <taxon>Pezizomycotina</taxon>
        <taxon>Eurotiomycetes</taxon>
        <taxon>Chaetothyriomycetidae</taxon>
        <taxon>Chaetothyriales</taxon>
        <taxon>Chaetothyriales incertae sedis</taxon>
        <taxon>Neophaeococcomyces</taxon>
    </lineage>
</organism>
<protein>
    <submittedName>
        <fullName evidence="1">DNA-binding transcription factor yap1</fullName>
    </submittedName>
</protein>
<dbReference type="EMBL" id="JAPDRQ010000197">
    <property type="protein sequence ID" value="KAJ9652475.1"/>
    <property type="molecule type" value="Genomic_DNA"/>
</dbReference>
<gene>
    <name evidence="1" type="primary">YAP1</name>
    <name evidence="1" type="ORF">H2198_008260</name>
</gene>